<feature type="transmembrane region" description="Helical" evidence="1">
    <location>
        <begin position="36"/>
        <end position="65"/>
    </location>
</feature>
<dbReference type="EMBL" id="BTSX01000001">
    <property type="protein sequence ID" value="GMS82175.1"/>
    <property type="molecule type" value="Genomic_DNA"/>
</dbReference>
<protein>
    <recommendedName>
        <fullName evidence="4">G protein-coupled receptor</fullName>
    </recommendedName>
</protein>
<keyword evidence="3" id="KW-1185">Reference proteome</keyword>
<keyword evidence="1" id="KW-1133">Transmembrane helix</keyword>
<sequence>MDTPTLQERRICGIPVILISFVLIVITTGLSVLESFLFYGCGSALAVVAQVRSLITSIAGVIAFFNAVLMKNARLMMIVFFATFYGLLQLMMIILSAIVTSAGSESCISIKVRSWNTTCAEDSITKCDVFNDHVEILHGGNIDEVVVEFSIFVGVYCFILFVLYTIS</sequence>
<reference evidence="2" key="1">
    <citation type="submission" date="2023-10" db="EMBL/GenBank/DDBJ databases">
        <title>Genome assembly of Pristionchus species.</title>
        <authorList>
            <person name="Yoshida K."/>
            <person name="Sommer R.J."/>
        </authorList>
    </citation>
    <scope>NUCLEOTIDE SEQUENCE</scope>
    <source>
        <strain evidence="2">RS0144</strain>
    </source>
</reference>
<keyword evidence="1" id="KW-0812">Transmembrane</keyword>
<comment type="caution">
    <text evidence="2">The sequence shown here is derived from an EMBL/GenBank/DDBJ whole genome shotgun (WGS) entry which is preliminary data.</text>
</comment>
<dbReference type="AlphaFoldDB" id="A0AAV5SH41"/>
<dbReference type="Proteomes" id="UP001432027">
    <property type="component" value="Unassembled WGS sequence"/>
</dbReference>
<organism evidence="2 3">
    <name type="scientific">Pristionchus entomophagus</name>
    <dbReference type="NCBI Taxonomy" id="358040"/>
    <lineage>
        <taxon>Eukaryota</taxon>
        <taxon>Metazoa</taxon>
        <taxon>Ecdysozoa</taxon>
        <taxon>Nematoda</taxon>
        <taxon>Chromadorea</taxon>
        <taxon>Rhabditida</taxon>
        <taxon>Rhabditina</taxon>
        <taxon>Diplogasteromorpha</taxon>
        <taxon>Diplogasteroidea</taxon>
        <taxon>Neodiplogasteridae</taxon>
        <taxon>Pristionchus</taxon>
    </lineage>
</organism>
<gene>
    <name evidence="2" type="ORF">PENTCL1PPCAC_4350</name>
</gene>
<feature type="transmembrane region" description="Helical" evidence="1">
    <location>
        <begin position="145"/>
        <end position="166"/>
    </location>
</feature>
<feature type="transmembrane region" description="Helical" evidence="1">
    <location>
        <begin position="77"/>
        <end position="99"/>
    </location>
</feature>
<evidence type="ECO:0008006" key="4">
    <source>
        <dbReference type="Google" id="ProtNLM"/>
    </source>
</evidence>
<name>A0AAV5SH41_9BILA</name>
<evidence type="ECO:0000256" key="1">
    <source>
        <dbReference type="SAM" id="Phobius"/>
    </source>
</evidence>
<evidence type="ECO:0000313" key="3">
    <source>
        <dbReference type="Proteomes" id="UP001432027"/>
    </source>
</evidence>
<keyword evidence="1" id="KW-0472">Membrane</keyword>
<accession>A0AAV5SH41</accession>
<proteinExistence type="predicted"/>
<evidence type="ECO:0000313" key="2">
    <source>
        <dbReference type="EMBL" id="GMS82175.1"/>
    </source>
</evidence>
<feature type="transmembrane region" description="Helical" evidence="1">
    <location>
        <begin position="12"/>
        <end position="30"/>
    </location>
</feature>